<reference evidence="4" key="2">
    <citation type="journal article" date="2011" name="PLoS Pathog.">
        <title>Comparative genomics yields insights into niche adaptation of plant vascular wilt pathogens.</title>
        <authorList>
            <person name="Klosterman S.J."/>
            <person name="Subbarao K.V."/>
            <person name="Kang S."/>
            <person name="Veronese P."/>
            <person name="Gold S.E."/>
            <person name="Thomma B.P.H.J."/>
            <person name="Chen Z."/>
            <person name="Henrissat B."/>
            <person name="Lee Y.-H."/>
            <person name="Park J."/>
            <person name="Garcia-Pedrajas M.D."/>
            <person name="Barbara D.J."/>
            <person name="Anchieta A."/>
            <person name="de Jonge R."/>
            <person name="Santhanam P."/>
            <person name="Maruthachalam K."/>
            <person name="Atallah Z."/>
            <person name="Amyotte S.G."/>
            <person name="Paz Z."/>
            <person name="Inderbitzin P."/>
            <person name="Hayes R.J."/>
            <person name="Heiman D.I."/>
            <person name="Young S."/>
            <person name="Zeng Q."/>
            <person name="Engels R."/>
            <person name="Galagan J."/>
            <person name="Cuomo C.A."/>
            <person name="Dobinson K.F."/>
            <person name="Ma L.-J."/>
        </authorList>
    </citation>
    <scope>NUCLEOTIDE SEQUENCE [LARGE SCALE GENOMIC DNA]</scope>
    <source>
        <strain evidence="4">VdLs.17 / ATCC MYA-4575 / FGSC 10137</strain>
    </source>
</reference>
<feature type="domain" description="C2H2-type" evidence="2">
    <location>
        <begin position="2"/>
        <end position="32"/>
    </location>
</feature>
<dbReference type="GeneID" id="20708822"/>
<organism evidence="3 4">
    <name type="scientific">Verticillium dahliae (strain VdLs.17 / ATCC MYA-4575 / FGSC 10137)</name>
    <name type="common">Verticillium wilt</name>
    <dbReference type="NCBI Taxonomy" id="498257"/>
    <lineage>
        <taxon>Eukaryota</taxon>
        <taxon>Fungi</taxon>
        <taxon>Dikarya</taxon>
        <taxon>Ascomycota</taxon>
        <taxon>Pezizomycotina</taxon>
        <taxon>Sordariomycetes</taxon>
        <taxon>Hypocreomycetidae</taxon>
        <taxon>Glomerellales</taxon>
        <taxon>Plectosphaerellaceae</taxon>
        <taxon>Verticillium</taxon>
    </lineage>
</organism>
<gene>
    <name evidence="3" type="ORF">VDAG_07359</name>
</gene>
<keyword evidence="1" id="KW-0863">Zinc-finger</keyword>
<dbReference type="eggNOG" id="ENOG502SFXF">
    <property type="taxonomic scope" value="Eukaryota"/>
</dbReference>
<keyword evidence="1" id="KW-0862">Zinc</keyword>
<dbReference type="InParanoid" id="G2XAY0"/>
<accession>G2XAY0</accession>
<dbReference type="PANTHER" id="PTHR38846:SF1">
    <property type="entry name" value="C3H1-TYPE DOMAIN-CONTAINING PROTEIN"/>
    <property type="match status" value="1"/>
</dbReference>
<dbReference type="AlphaFoldDB" id="G2XAY0"/>
<dbReference type="OMA" id="DCEPCNR"/>
<name>G2XAY0_VERDV</name>
<dbReference type="Proteomes" id="UP000001611">
    <property type="component" value="Unassembled WGS sequence"/>
</dbReference>
<evidence type="ECO:0000259" key="2">
    <source>
        <dbReference type="PROSITE" id="PS50157"/>
    </source>
</evidence>
<sequence>MTDCEVCGRGFGTSDRLKQHVTDSILHSPDHLTLCCLRCTSKPFTTKLARQQHLLSSPKHRVCKLCPEHWDFETKKQLKHHLKIEHPGQSVGNAQLEANSLIEVTDFRTPHDATNEASRGMPPEPHVQGLLESESAPATPLDRFFLSYATFRYDASLPPTASFKALIRHYRWKRGTDEHREARAEYQRALRQEVDVWFGREDDIGAWHTLCRAVGIRRPPSTIEECTQVLRNTHVNIVDLIEWGRNRAVGSVQVFKTRDDLVEYSLEHAKIFPVKEVQANGETNVVLRHLLRRFRTRHSGVARAQLAARMGAIGAPGRATAQSESFDRLALTRSSLMLPSIAPLVDTAERLSSMKRVNKVE</sequence>
<keyword evidence="4" id="KW-1185">Reference proteome</keyword>
<dbReference type="SMART" id="SM00355">
    <property type="entry name" value="ZnF_C2H2"/>
    <property type="match status" value="3"/>
</dbReference>
<protein>
    <recommendedName>
        <fullName evidence="2">C2H2-type domain-containing protein</fullName>
    </recommendedName>
</protein>
<evidence type="ECO:0000313" key="3">
    <source>
        <dbReference type="EMBL" id="EGY16195.1"/>
    </source>
</evidence>
<dbReference type="RefSeq" id="XP_009654559.1">
    <property type="nucleotide sequence ID" value="XM_009656264.1"/>
</dbReference>
<dbReference type="GO" id="GO:0008270">
    <property type="term" value="F:zinc ion binding"/>
    <property type="evidence" value="ECO:0007669"/>
    <property type="project" value="UniProtKB-KW"/>
</dbReference>
<evidence type="ECO:0000313" key="4">
    <source>
        <dbReference type="Proteomes" id="UP000001611"/>
    </source>
</evidence>
<dbReference type="PROSITE" id="PS50157">
    <property type="entry name" value="ZINC_FINGER_C2H2_2"/>
    <property type="match status" value="1"/>
</dbReference>
<evidence type="ECO:0000256" key="1">
    <source>
        <dbReference type="PROSITE-ProRule" id="PRU00042"/>
    </source>
</evidence>
<dbReference type="PANTHER" id="PTHR38846">
    <property type="entry name" value="C3H1-TYPE DOMAIN-CONTAINING PROTEIN"/>
    <property type="match status" value="1"/>
</dbReference>
<dbReference type="KEGG" id="vda:VDAG_07359"/>
<proteinExistence type="predicted"/>
<dbReference type="EMBL" id="DS572710">
    <property type="protein sequence ID" value="EGY16195.1"/>
    <property type="molecule type" value="Genomic_DNA"/>
</dbReference>
<dbReference type="HOGENOM" id="CLU_053382_0_0_1"/>
<dbReference type="OrthoDB" id="6105938at2759"/>
<dbReference type="InterPro" id="IPR013087">
    <property type="entry name" value="Znf_C2H2_type"/>
</dbReference>
<reference evidence="3 4" key="1">
    <citation type="submission" date="2008-03" db="EMBL/GenBank/DDBJ databases">
        <title>The Genome Sequence of Verticillium dahliae VdLs.17.</title>
        <authorList>
            <consortium name="The Broad Institute Genome Sequencing Platform"/>
            <person name="Ma L.-J.J."/>
            <person name="Klosterman S.J."/>
            <person name="Subbarao K."/>
            <person name="Dobinson K."/>
            <person name="Veronese P."/>
            <person name="Kang S."/>
            <person name="Gold S.E."/>
            <person name="Young S."/>
            <person name="Jaffe D."/>
            <person name="Gnerre S."/>
            <person name="Berlin A."/>
            <person name="Heiman D."/>
            <person name="Hepburn T."/>
            <person name="Sykes S."/>
            <person name="Alvarado L."/>
            <person name="Kodira C.D."/>
            <person name="Lander E."/>
            <person name="Galagan J."/>
            <person name="Nusbaum C."/>
            <person name="Birren B."/>
        </authorList>
    </citation>
    <scope>NUCLEOTIDE SEQUENCE [LARGE SCALE GENOMIC DNA]</scope>
    <source>
        <strain evidence="4">VdLs.17 / ATCC MYA-4575 / FGSC 10137</strain>
    </source>
</reference>
<keyword evidence="1" id="KW-0479">Metal-binding</keyword>